<reference evidence="3 4" key="1">
    <citation type="journal article" date="2018" name="BMC Genomics">
        <title>Genomic comparison of Trypanosoma conorhini and Trypanosoma rangeli to Trypanosoma cruzi strains of high and low virulence.</title>
        <authorList>
            <person name="Bradwell K.R."/>
            <person name="Koparde V.N."/>
            <person name="Matveyev A.V."/>
            <person name="Serrano M.G."/>
            <person name="Alves J.M."/>
            <person name="Parikh H."/>
            <person name="Huang B."/>
            <person name="Lee V."/>
            <person name="Espinosa-Alvarez O."/>
            <person name="Ortiz P.A."/>
            <person name="Costa-Martins A.G."/>
            <person name="Teixeira M.M."/>
            <person name="Buck G.A."/>
        </authorList>
    </citation>
    <scope>NUCLEOTIDE SEQUENCE [LARGE SCALE GENOMIC DNA]</scope>
    <source>
        <strain evidence="3 4">025E</strain>
    </source>
</reference>
<feature type="compositionally biased region" description="Low complexity" evidence="1">
    <location>
        <begin position="326"/>
        <end position="341"/>
    </location>
</feature>
<keyword evidence="2" id="KW-0732">Signal</keyword>
<protein>
    <submittedName>
        <fullName evidence="3">Mucin-like glycoprotein</fullName>
    </submittedName>
</protein>
<dbReference type="Proteomes" id="UP000284403">
    <property type="component" value="Unassembled WGS sequence"/>
</dbReference>
<comment type="caution">
    <text evidence="3">The sequence shown here is derived from an EMBL/GenBank/DDBJ whole genome shotgun (WGS) entry which is preliminary data.</text>
</comment>
<keyword evidence="4" id="KW-1185">Reference proteome</keyword>
<evidence type="ECO:0000256" key="1">
    <source>
        <dbReference type="SAM" id="MobiDB-lite"/>
    </source>
</evidence>
<feature type="compositionally biased region" description="Low complexity" evidence="1">
    <location>
        <begin position="234"/>
        <end position="257"/>
    </location>
</feature>
<dbReference type="AlphaFoldDB" id="A0A3R7M617"/>
<feature type="signal peptide" evidence="2">
    <location>
        <begin position="1"/>
        <end position="27"/>
    </location>
</feature>
<dbReference type="EMBL" id="MKKU01001212">
    <property type="protein sequence ID" value="RNE96817.1"/>
    <property type="molecule type" value="Genomic_DNA"/>
</dbReference>
<organism evidence="3 4">
    <name type="scientific">Trypanosoma conorhini</name>
    <dbReference type="NCBI Taxonomy" id="83891"/>
    <lineage>
        <taxon>Eukaryota</taxon>
        <taxon>Discoba</taxon>
        <taxon>Euglenozoa</taxon>
        <taxon>Kinetoplastea</taxon>
        <taxon>Metakinetoplastina</taxon>
        <taxon>Trypanosomatida</taxon>
        <taxon>Trypanosomatidae</taxon>
        <taxon>Trypanosoma</taxon>
    </lineage>
</organism>
<dbReference type="PROSITE" id="PS51257">
    <property type="entry name" value="PROKAR_LIPOPROTEIN"/>
    <property type="match status" value="1"/>
</dbReference>
<gene>
    <name evidence="3" type="ORF">Tco025E_09640</name>
</gene>
<name>A0A3R7M617_9TRYP</name>
<feature type="chain" id="PRO_5018647491" evidence="2">
    <location>
        <begin position="28"/>
        <end position="386"/>
    </location>
</feature>
<dbReference type="OrthoDB" id="10391714at2759"/>
<feature type="region of interest" description="Disordered" evidence="1">
    <location>
        <begin position="164"/>
        <end position="364"/>
    </location>
</feature>
<dbReference type="GeneID" id="40323251"/>
<sequence>MAMTLRHRAVCALALLALLCGCSFVCGANAEGAVEASDNPPPDVGGKIFLPVDVACKSSEGKLRWRFPGEEGWKICATDASKSKDDVAWLCDSAAWLYGCSSCTQTCAAAEIDAVAFRMKVAAYGKSELYNKSLTAKNAGADFSFFNTTGVCASAAGNIAGNGCSDEKTTAVETPASAPFSLPEGPEARREDEAVGAQSAQKPQEGEQRSAGKVAAGAGPDHAAGLTVQEPAESAPQSAGTAPAAAAAPGAAGGRQAHGVESTPQTAESVGASGVPPKPSAQPQAGGELAEGRVGGATGQTNAAEGSEEAEGGAERPTTTEHGGDSTDSAQSTAGATQASAHEAATTSGATQKAVTNAADRSATSTPLVRASPLLLLMAALACAAG</sequence>
<feature type="compositionally biased region" description="Polar residues" evidence="1">
    <location>
        <begin position="345"/>
        <end position="355"/>
    </location>
</feature>
<proteinExistence type="predicted"/>
<evidence type="ECO:0000313" key="3">
    <source>
        <dbReference type="EMBL" id="RNE96817.1"/>
    </source>
</evidence>
<accession>A0A3R7M617</accession>
<evidence type="ECO:0000256" key="2">
    <source>
        <dbReference type="SAM" id="SignalP"/>
    </source>
</evidence>
<evidence type="ECO:0000313" key="4">
    <source>
        <dbReference type="Proteomes" id="UP000284403"/>
    </source>
</evidence>
<dbReference type="RefSeq" id="XP_029223442.1">
    <property type="nucleotide sequence ID" value="XM_029376451.1"/>
</dbReference>